<dbReference type="AlphaFoldDB" id="K1P905"/>
<organism evidence="1">
    <name type="scientific">Magallana gigas</name>
    <name type="common">Pacific oyster</name>
    <name type="synonym">Crassostrea gigas</name>
    <dbReference type="NCBI Taxonomy" id="29159"/>
    <lineage>
        <taxon>Eukaryota</taxon>
        <taxon>Metazoa</taxon>
        <taxon>Spiralia</taxon>
        <taxon>Lophotrochozoa</taxon>
        <taxon>Mollusca</taxon>
        <taxon>Bivalvia</taxon>
        <taxon>Autobranchia</taxon>
        <taxon>Pteriomorphia</taxon>
        <taxon>Ostreida</taxon>
        <taxon>Ostreoidea</taxon>
        <taxon>Ostreidae</taxon>
        <taxon>Magallana</taxon>
    </lineage>
</organism>
<proteinExistence type="predicted"/>
<gene>
    <name evidence="1" type="ORF">CGI_10006563</name>
</gene>
<name>K1P905_MAGGI</name>
<accession>K1P905</accession>
<dbReference type="EMBL" id="JH818047">
    <property type="protein sequence ID" value="EKC20227.1"/>
    <property type="molecule type" value="Genomic_DNA"/>
</dbReference>
<protein>
    <submittedName>
        <fullName evidence="1">Uncharacterized protein</fullName>
    </submittedName>
</protein>
<sequence length="187" mass="21192">MRDAVLSPTVKFDTCIPVFQSTVSVLVVVYIRQRLLRGRRKNPKNPIMSSVLNIQINSGPQPFPNRQCERKFYLCPTPVPRKLAPIIKGKQLMDARSETSEKDLDKESIDIIAKRNLNLSVIGQVSPNCSPSPKSFIKERQLLNMSRVSIREEDRSKRSVESFLSVPPAMEYITNVSTRKVVYSSGK</sequence>
<dbReference type="InParanoid" id="K1P905"/>
<evidence type="ECO:0000313" key="1">
    <source>
        <dbReference type="EMBL" id="EKC20227.1"/>
    </source>
</evidence>
<dbReference type="HOGENOM" id="CLU_1449056_0_0_1"/>
<reference evidence="1" key="1">
    <citation type="journal article" date="2012" name="Nature">
        <title>The oyster genome reveals stress adaptation and complexity of shell formation.</title>
        <authorList>
            <person name="Zhang G."/>
            <person name="Fang X."/>
            <person name="Guo X."/>
            <person name="Li L."/>
            <person name="Luo R."/>
            <person name="Xu F."/>
            <person name="Yang P."/>
            <person name="Zhang L."/>
            <person name="Wang X."/>
            <person name="Qi H."/>
            <person name="Xiong Z."/>
            <person name="Que H."/>
            <person name="Xie Y."/>
            <person name="Holland P.W."/>
            <person name="Paps J."/>
            <person name="Zhu Y."/>
            <person name="Wu F."/>
            <person name="Chen Y."/>
            <person name="Wang J."/>
            <person name="Peng C."/>
            <person name="Meng J."/>
            <person name="Yang L."/>
            <person name="Liu J."/>
            <person name="Wen B."/>
            <person name="Zhang N."/>
            <person name="Huang Z."/>
            <person name="Zhu Q."/>
            <person name="Feng Y."/>
            <person name="Mount A."/>
            <person name="Hedgecock D."/>
            <person name="Xu Z."/>
            <person name="Liu Y."/>
            <person name="Domazet-Loso T."/>
            <person name="Du Y."/>
            <person name="Sun X."/>
            <person name="Zhang S."/>
            <person name="Liu B."/>
            <person name="Cheng P."/>
            <person name="Jiang X."/>
            <person name="Li J."/>
            <person name="Fan D."/>
            <person name="Wang W."/>
            <person name="Fu W."/>
            <person name="Wang T."/>
            <person name="Wang B."/>
            <person name="Zhang J."/>
            <person name="Peng Z."/>
            <person name="Li Y."/>
            <person name="Li N."/>
            <person name="Wang J."/>
            <person name="Chen M."/>
            <person name="He Y."/>
            <person name="Tan F."/>
            <person name="Song X."/>
            <person name="Zheng Q."/>
            <person name="Huang R."/>
            <person name="Yang H."/>
            <person name="Du X."/>
            <person name="Chen L."/>
            <person name="Yang M."/>
            <person name="Gaffney P.M."/>
            <person name="Wang S."/>
            <person name="Luo L."/>
            <person name="She Z."/>
            <person name="Ming Y."/>
            <person name="Huang W."/>
            <person name="Zhang S."/>
            <person name="Huang B."/>
            <person name="Zhang Y."/>
            <person name="Qu T."/>
            <person name="Ni P."/>
            <person name="Miao G."/>
            <person name="Wang J."/>
            <person name="Wang Q."/>
            <person name="Steinberg C.E."/>
            <person name="Wang H."/>
            <person name="Li N."/>
            <person name="Qian L."/>
            <person name="Zhang G."/>
            <person name="Li Y."/>
            <person name="Yang H."/>
            <person name="Liu X."/>
            <person name="Wang J."/>
            <person name="Yin Y."/>
            <person name="Wang J."/>
        </authorList>
    </citation>
    <scope>NUCLEOTIDE SEQUENCE [LARGE SCALE GENOMIC DNA]</scope>
    <source>
        <strain evidence="1">05x7-T-G4-1.051#20</strain>
    </source>
</reference>